<accession>T0F5Q5</accession>
<evidence type="ECO:0000313" key="1">
    <source>
        <dbReference type="EMBL" id="EQA46445.1"/>
    </source>
</evidence>
<dbReference type="EMBL" id="AHMO02000007">
    <property type="protein sequence ID" value="EQA46445.1"/>
    <property type="molecule type" value="Genomic_DNA"/>
</dbReference>
<comment type="caution">
    <text evidence="1">The sequence shown here is derived from an EMBL/GenBank/DDBJ whole genome shotgun (WGS) entry which is preliminary data.</text>
</comment>
<proteinExistence type="predicted"/>
<name>T0F5Q5_9LEPT</name>
<protein>
    <submittedName>
        <fullName evidence="1">Uncharacterized protein</fullName>
    </submittedName>
</protein>
<evidence type="ECO:0000313" key="2">
    <source>
        <dbReference type="Proteomes" id="UP000015454"/>
    </source>
</evidence>
<organism evidence="1 2">
    <name type="scientific">Leptospira broomii serovar Hurstbridge str. 5399</name>
    <dbReference type="NCBI Taxonomy" id="1049789"/>
    <lineage>
        <taxon>Bacteria</taxon>
        <taxon>Pseudomonadati</taxon>
        <taxon>Spirochaetota</taxon>
        <taxon>Spirochaetia</taxon>
        <taxon>Leptospirales</taxon>
        <taxon>Leptospiraceae</taxon>
        <taxon>Leptospira</taxon>
    </lineage>
</organism>
<keyword evidence="2" id="KW-1185">Reference proteome</keyword>
<gene>
    <name evidence="1" type="ORF">LEP1GSC050_0498</name>
</gene>
<dbReference type="AlphaFoldDB" id="T0F5Q5"/>
<sequence>MLQVILRKIFPYRRIEMASLSEKKITSMPERKKLEATKASQTE</sequence>
<reference evidence="1" key="1">
    <citation type="submission" date="2013-05" db="EMBL/GenBank/DDBJ databases">
        <authorList>
            <person name="Harkins D.M."/>
            <person name="Durkin A.S."/>
            <person name="Brinkac L.M."/>
            <person name="Haft D.H."/>
            <person name="Selengut J.D."/>
            <person name="Sanka R."/>
            <person name="DePew J."/>
            <person name="Purushe J."/>
            <person name="Hartskeerl R.A."/>
            <person name="Ahmed A."/>
            <person name="van der Linden H."/>
            <person name="Goris M.G.A."/>
            <person name="Vinetz J.M."/>
            <person name="Sutton G.G."/>
            <person name="Nierman W.C."/>
            <person name="Fouts D.E."/>
        </authorList>
    </citation>
    <scope>NUCLEOTIDE SEQUENCE [LARGE SCALE GENOMIC DNA]</scope>
    <source>
        <strain evidence="1">5399</strain>
    </source>
</reference>
<dbReference type="Proteomes" id="UP000015454">
    <property type="component" value="Unassembled WGS sequence"/>
</dbReference>
<dbReference type="STRING" id="1049789.LEP1GSC050_0498"/>